<sequence length="112" mass="12841">MEIGLIAALAGVIALWAAGMRAREAAIAAVRRACRRDGLQLLDETVVLDRMRPARDRDGRMRWRRIYRFEFTQLSERRQEGTVELIGPRLVALNLEMDGYNLHEERTTDSEG</sequence>
<dbReference type="AlphaFoldDB" id="A0A1G5Q6T8"/>
<gene>
    <name evidence="1" type="ORF">SAMN03097708_01363</name>
</gene>
<evidence type="ECO:0008006" key="3">
    <source>
        <dbReference type="Google" id="ProtNLM"/>
    </source>
</evidence>
<protein>
    <recommendedName>
        <fullName evidence="3">DUF3301 domain-containing protein</fullName>
    </recommendedName>
</protein>
<reference evidence="1 2" key="1">
    <citation type="submission" date="2016-10" db="EMBL/GenBank/DDBJ databases">
        <authorList>
            <person name="de Groot N.N."/>
        </authorList>
    </citation>
    <scope>NUCLEOTIDE SEQUENCE [LARGE SCALE GENOMIC DNA]</scope>
    <source>
        <strain evidence="1 2">HLD2</strain>
    </source>
</reference>
<accession>A0A1G5Q6T8</accession>
<dbReference type="Proteomes" id="UP000199648">
    <property type="component" value="Unassembled WGS sequence"/>
</dbReference>
<evidence type="ECO:0000313" key="1">
    <source>
        <dbReference type="EMBL" id="SCZ57101.1"/>
    </source>
</evidence>
<dbReference type="RefSeq" id="WP_092994430.1">
    <property type="nucleotide sequence ID" value="NZ_FMWD01000004.1"/>
</dbReference>
<name>A0A1G5Q6T8_9GAMM</name>
<dbReference type="EMBL" id="FMWD01000004">
    <property type="protein sequence ID" value="SCZ57101.1"/>
    <property type="molecule type" value="Genomic_DNA"/>
</dbReference>
<proteinExistence type="predicted"/>
<dbReference type="InterPro" id="IPR021732">
    <property type="entry name" value="DUF3301"/>
</dbReference>
<evidence type="ECO:0000313" key="2">
    <source>
        <dbReference type="Proteomes" id="UP000199648"/>
    </source>
</evidence>
<dbReference type="STRING" id="415747.SAMN03097708_01363"/>
<keyword evidence="2" id="KW-1185">Reference proteome</keyword>
<dbReference type="Pfam" id="PF11743">
    <property type="entry name" value="DUF3301"/>
    <property type="match status" value="1"/>
</dbReference>
<organism evidence="1 2">
    <name type="scientific">Thiohalomonas denitrificans</name>
    <dbReference type="NCBI Taxonomy" id="415747"/>
    <lineage>
        <taxon>Bacteria</taxon>
        <taxon>Pseudomonadati</taxon>
        <taxon>Pseudomonadota</taxon>
        <taxon>Gammaproteobacteria</taxon>
        <taxon>Thiohalomonadales</taxon>
        <taxon>Thiohalomonadaceae</taxon>
        <taxon>Thiohalomonas</taxon>
    </lineage>
</organism>